<gene>
    <name evidence="1" type="ORF">CR513_28517</name>
</gene>
<keyword evidence="2" id="KW-1185">Reference proteome</keyword>
<dbReference type="Proteomes" id="UP000257109">
    <property type="component" value="Unassembled WGS sequence"/>
</dbReference>
<name>A0A371GHB6_MUCPR</name>
<feature type="non-terminal residue" evidence="1">
    <location>
        <position position="1"/>
    </location>
</feature>
<protein>
    <submittedName>
        <fullName evidence="1">Uncharacterized protein</fullName>
    </submittedName>
</protein>
<reference evidence="1" key="1">
    <citation type="submission" date="2018-05" db="EMBL/GenBank/DDBJ databases">
        <title>Draft genome of Mucuna pruriens seed.</title>
        <authorList>
            <person name="Nnadi N.E."/>
            <person name="Vos R."/>
            <person name="Hasami M.H."/>
            <person name="Devisetty U.K."/>
            <person name="Aguiy J.C."/>
        </authorList>
    </citation>
    <scope>NUCLEOTIDE SEQUENCE [LARGE SCALE GENOMIC DNA]</scope>
    <source>
        <strain evidence="1">JCA_2017</strain>
    </source>
</reference>
<dbReference type="EMBL" id="QJKJ01005594">
    <property type="protein sequence ID" value="RDX89723.1"/>
    <property type="molecule type" value="Genomic_DNA"/>
</dbReference>
<evidence type="ECO:0000313" key="2">
    <source>
        <dbReference type="Proteomes" id="UP000257109"/>
    </source>
</evidence>
<comment type="caution">
    <text evidence="1">The sequence shown here is derived from an EMBL/GenBank/DDBJ whole genome shotgun (WGS) entry which is preliminary data.</text>
</comment>
<organism evidence="1 2">
    <name type="scientific">Mucuna pruriens</name>
    <name type="common">Velvet bean</name>
    <name type="synonym">Dolichos pruriens</name>
    <dbReference type="NCBI Taxonomy" id="157652"/>
    <lineage>
        <taxon>Eukaryota</taxon>
        <taxon>Viridiplantae</taxon>
        <taxon>Streptophyta</taxon>
        <taxon>Embryophyta</taxon>
        <taxon>Tracheophyta</taxon>
        <taxon>Spermatophyta</taxon>
        <taxon>Magnoliopsida</taxon>
        <taxon>eudicotyledons</taxon>
        <taxon>Gunneridae</taxon>
        <taxon>Pentapetalae</taxon>
        <taxon>rosids</taxon>
        <taxon>fabids</taxon>
        <taxon>Fabales</taxon>
        <taxon>Fabaceae</taxon>
        <taxon>Papilionoideae</taxon>
        <taxon>50 kb inversion clade</taxon>
        <taxon>NPAAA clade</taxon>
        <taxon>indigoferoid/millettioid clade</taxon>
        <taxon>Phaseoleae</taxon>
        <taxon>Mucuna</taxon>
    </lineage>
</organism>
<dbReference type="AlphaFoldDB" id="A0A371GHB6"/>
<sequence>MIDKPHNVRCLVFSMRKTSTMQSALLRFGVPLLLVITFCYATSAAATTQVSGNTDNEELAKTSLQGHDEEAKFKGLFPKPIPKPIPFVKPIPKPIPFVKPIPIRVIKPVPKIIPIVKPPVPKPLIVKKPIPAIEPESFLKPKPLFEKPVPKLPLYPKFKKPLLPPLPIQKPIPTP</sequence>
<evidence type="ECO:0000313" key="1">
    <source>
        <dbReference type="EMBL" id="RDX89723.1"/>
    </source>
</evidence>
<proteinExistence type="predicted"/>
<dbReference type="OrthoDB" id="1436932at2759"/>
<dbReference type="STRING" id="157652.A0A371GHB6"/>
<accession>A0A371GHB6</accession>